<name>A0A1I8AX85_MELHA</name>
<evidence type="ECO:0000313" key="1">
    <source>
        <dbReference type="Proteomes" id="UP000095281"/>
    </source>
</evidence>
<sequence length="102" mass="11506">MQRVFHEYKLFNAKNFMAGLNKIVDEIGRQMSDPFKEQTVVTESRVRQNLSAAASSTEGTTLAELVAEILERENNGTVDSTMGGIEETWNMNGNQMTAWLEF</sequence>
<dbReference type="AlphaFoldDB" id="A0A1I8AX85"/>
<reference evidence="2" key="1">
    <citation type="submission" date="2016-11" db="UniProtKB">
        <authorList>
            <consortium name="WormBaseParasite"/>
        </authorList>
    </citation>
    <scope>IDENTIFICATION</scope>
</reference>
<proteinExistence type="predicted"/>
<organism evidence="1 2">
    <name type="scientific">Meloidogyne hapla</name>
    <name type="common">Root-knot nematode worm</name>
    <dbReference type="NCBI Taxonomy" id="6305"/>
    <lineage>
        <taxon>Eukaryota</taxon>
        <taxon>Metazoa</taxon>
        <taxon>Ecdysozoa</taxon>
        <taxon>Nematoda</taxon>
        <taxon>Chromadorea</taxon>
        <taxon>Rhabditida</taxon>
        <taxon>Tylenchina</taxon>
        <taxon>Tylenchomorpha</taxon>
        <taxon>Tylenchoidea</taxon>
        <taxon>Meloidogynidae</taxon>
        <taxon>Meloidogyninae</taxon>
        <taxon>Meloidogyne</taxon>
    </lineage>
</organism>
<evidence type="ECO:0000313" key="2">
    <source>
        <dbReference type="WBParaSite" id="MhA1_Contig0.frz3.gene13"/>
    </source>
</evidence>
<dbReference type="WBParaSite" id="MhA1_Contig0.frz3.gene13">
    <property type="protein sequence ID" value="MhA1_Contig0.frz3.gene13"/>
    <property type="gene ID" value="MhA1_Contig0.frz3.gene13"/>
</dbReference>
<dbReference type="Proteomes" id="UP000095281">
    <property type="component" value="Unplaced"/>
</dbReference>
<accession>A0A1I8AX85</accession>
<protein>
    <submittedName>
        <fullName evidence="2">SRP54_N domain-containing protein</fullName>
    </submittedName>
</protein>
<keyword evidence="1" id="KW-1185">Reference proteome</keyword>